<evidence type="ECO:0000313" key="1">
    <source>
        <dbReference type="EMBL" id="ETP20306.1"/>
    </source>
</evidence>
<reference evidence="1 2" key="1">
    <citation type="submission" date="2013-11" db="EMBL/GenBank/DDBJ databases">
        <title>The Genome Sequence of Phytophthora parasitica CJ01A1.</title>
        <authorList>
            <consortium name="The Broad Institute Genomics Platform"/>
            <person name="Russ C."/>
            <person name="Tyler B."/>
            <person name="Panabieres F."/>
            <person name="Shan W."/>
            <person name="Tripathy S."/>
            <person name="Grunwald N."/>
            <person name="Machado M."/>
            <person name="Johnson C.S."/>
            <person name="Walker B."/>
            <person name="Young S.K."/>
            <person name="Zeng Q."/>
            <person name="Gargeya S."/>
            <person name="Fitzgerald M."/>
            <person name="Haas B."/>
            <person name="Abouelleil A."/>
            <person name="Allen A.W."/>
            <person name="Alvarado L."/>
            <person name="Arachchi H.M."/>
            <person name="Berlin A.M."/>
            <person name="Chapman S.B."/>
            <person name="Gainer-Dewar J."/>
            <person name="Goldberg J."/>
            <person name="Griggs A."/>
            <person name="Gujja S."/>
            <person name="Hansen M."/>
            <person name="Howarth C."/>
            <person name="Imamovic A."/>
            <person name="Ireland A."/>
            <person name="Larimer J."/>
            <person name="McCowan C."/>
            <person name="Murphy C."/>
            <person name="Pearson M."/>
            <person name="Poon T.W."/>
            <person name="Priest M."/>
            <person name="Roberts A."/>
            <person name="Saif S."/>
            <person name="Shea T."/>
            <person name="Sisk P."/>
            <person name="Sykes S."/>
            <person name="Wortman J."/>
            <person name="Nusbaum C."/>
            <person name="Birren B."/>
        </authorList>
    </citation>
    <scope>NUCLEOTIDE SEQUENCE [LARGE SCALE GENOMIC DNA]</scope>
    <source>
        <strain evidence="1 2">CJ01A1</strain>
    </source>
</reference>
<dbReference type="EMBL" id="ANIX01001242">
    <property type="protein sequence ID" value="ETP20306.1"/>
    <property type="molecule type" value="Genomic_DNA"/>
</dbReference>
<sequence>MQIDQDTALLEDEQFAIFNRSPASPESGAKRTAVQTMELSEEQLEWRARALVNLEDRYRAMCTNAELKRIFAHQVALVNTMRNLLKQDETLKGMAFVAQSQPRVDRPFFQTSTDEPMLAELSSNLRADLVLPNRGDTLTVSFSTQAKSNGDRETRIEITSSTPLACSVQEAGRLLWHYITRQDASSHEPDFNINQLQSSKKAQTPYDRRCVAHLFIQNGQLDAPHYVKALGVYRKYEDKNRVLLVAQARWLVPADGLEFVDKHWTVIEPSPAEPEHSCIVRTYYLLEVKSPGMGFTHQQESTRNLVMRAITEKSRQILQLMQNTFLDQVVESSMLSS</sequence>
<gene>
    <name evidence="1" type="ORF">F441_05959</name>
</gene>
<evidence type="ECO:0008006" key="3">
    <source>
        <dbReference type="Google" id="ProtNLM"/>
    </source>
</evidence>
<dbReference type="OrthoDB" id="102880at2759"/>
<dbReference type="AlphaFoldDB" id="W2XC93"/>
<protein>
    <recommendedName>
        <fullName evidence="3">START domain-containing protein</fullName>
    </recommendedName>
</protein>
<name>W2XC93_PHYNI</name>
<organism evidence="1 2">
    <name type="scientific">Phytophthora nicotianae CJ01A1</name>
    <dbReference type="NCBI Taxonomy" id="1317063"/>
    <lineage>
        <taxon>Eukaryota</taxon>
        <taxon>Sar</taxon>
        <taxon>Stramenopiles</taxon>
        <taxon>Oomycota</taxon>
        <taxon>Peronosporomycetes</taxon>
        <taxon>Peronosporales</taxon>
        <taxon>Peronosporaceae</taxon>
        <taxon>Phytophthora</taxon>
    </lineage>
</organism>
<evidence type="ECO:0000313" key="2">
    <source>
        <dbReference type="Proteomes" id="UP000018958"/>
    </source>
</evidence>
<dbReference type="Proteomes" id="UP000018958">
    <property type="component" value="Unassembled WGS sequence"/>
</dbReference>
<proteinExistence type="predicted"/>
<comment type="caution">
    <text evidence="1">The sequence shown here is derived from an EMBL/GenBank/DDBJ whole genome shotgun (WGS) entry which is preliminary data.</text>
</comment>
<accession>W2XC93</accession>